<dbReference type="Proteomes" id="UP000027647">
    <property type="component" value="Unassembled WGS sequence"/>
</dbReference>
<dbReference type="RefSeq" id="WP_034959517.1">
    <property type="nucleotide sequence ID" value="NZ_JMIW01000003.1"/>
</dbReference>
<dbReference type="Gene3D" id="1.10.10.10">
    <property type="entry name" value="Winged helix-like DNA-binding domain superfamily/Winged helix DNA-binding domain"/>
    <property type="match status" value="1"/>
</dbReference>
<accession>A0A074M9F4</accession>
<dbReference type="OrthoDB" id="7594920at2"/>
<protein>
    <recommendedName>
        <fullName evidence="3">HTH marR-type domain-containing protein</fullName>
    </recommendedName>
</protein>
<reference evidence="1 2" key="1">
    <citation type="submission" date="2014-04" db="EMBL/GenBank/DDBJ databases">
        <title>A comprehensive comparison of genomes of Erythrobacter spp. strains.</title>
        <authorList>
            <person name="Zheng Q."/>
        </authorList>
    </citation>
    <scope>NUCLEOTIDE SEQUENCE [LARGE SCALE GENOMIC DNA]</scope>
    <source>
        <strain evidence="1 2">DSM 6997</strain>
    </source>
</reference>
<sequence>MRYFRQTHPGNACFRNDTIVNDLRCFKQFAGAIASTLELPCSLRPEVSILLELFEAEKTGTRLTVSMLGLLDGIAPTTTLRYIELLENYGALMRIPHESDNRMRYVELTPEAKKALEQAIASLVSASSTSFKQTA</sequence>
<dbReference type="AlphaFoldDB" id="A0A074M9F4"/>
<keyword evidence="2" id="KW-1185">Reference proteome</keyword>
<dbReference type="SUPFAM" id="SSF46785">
    <property type="entry name" value="Winged helix' DNA-binding domain"/>
    <property type="match status" value="1"/>
</dbReference>
<dbReference type="InterPro" id="IPR036390">
    <property type="entry name" value="WH_DNA-bd_sf"/>
</dbReference>
<comment type="caution">
    <text evidence="1">The sequence shown here is derived from an EMBL/GenBank/DDBJ whole genome shotgun (WGS) entry which is preliminary data.</text>
</comment>
<evidence type="ECO:0008006" key="3">
    <source>
        <dbReference type="Google" id="ProtNLM"/>
    </source>
</evidence>
<gene>
    <name evidence="1" type="ORF">EH31_08085</name>
</gene>
<dbReference type="EMBL" id="JMIW01000003">
    <property type="protein sequence ID" value="KEO90044.1"/>
    <property type="molecule type" value="Genomic_DNA"/>
</dbReference>
<name>A0A074M9F4_ERYLO</name>
<evidence type="ECO:0000313" key="1">
    <source>
        <dbReference type="EMBL" id="KEO90044.1"/>
    </source>
</evidence>
<proteinExistence type="predicted"/>
<evidence type="ECO:0000313" key="2">
    <source>
        <dbReference type="Proteomes" id="UP000027647"/>
    </source>
</evidence>
<dbReference type="InterPro" id="IPR036388">
    <property type="entry name" value="WH-like_DNA-bd_sf"/>
</dbReference>
<organism evidence="1 2">
    <name type="scientific">Erythrobacter longus</name>
    <dbReference type="NCBI Taxonomy" id="1044"/>
    <lineage>
        <taxon>Bacteria</taxon>
        <taxon>Pseudomonadati</taxon>
        <taxon>Pseudomonadota</taxon>
        <taxon>Alphaproteobacteria</taxon>
        <taxon>Sphingomonadales</taxon>
        <taxon>Erythrobacteraceae</taxon>
        <taxon>Erythrobacter/Porphyrobacter group</taxon>
        <taxon>Erythrobacter</taxon>
    </lineage>
</organism>